<dbReference type="EMBL" id="JH688836">
    <property type="protein sequence ID" value="EJD32576.1"/>
    <property type="molecule type" value="Genomic_DNA"/>
</dbReference>
<evidence type="ECO:0000313" key="1">
    <source>
        <dbReference type="EMBL" id="EJD32576.1"/>
    </source>
</evidence>
<dbReference type="InParanoid" id="J0L8C4"/>
<dbReference type="AlphaFoldDB" id="J0L8C4"/>
<dbReference type="KEGG" id="adl:AURDEDRAFT_176832"/>
<gene>
    <name evidence="1" type="ORF">AURDEDRAFT_178336</name>
</gene>
<accession>J0L8C4</accession>
<reference evidence="2" key="1">
    <citation type="journal article" date="2012" name="Science">
        <title>The Paleozoic origin of enzymatic lignin decomposition reconstructed from 31 fungal genomes.</title>
        <authorList>
            <person name="Floudas D."/>
            <person name="Binder M."/>
            <person name="Riley R."/>
            <person name="Barry K."/>
            <person name="Blanchette R.A."/>
            <person name="Henrissat B."/>
            <person name="Martinez A.T."/>
            <person name="Otillar R."/>
            <person name="Spatafora J.W."/>
            <person name="Yadav J.S."/>
            <person name="Aerts A."/>
            <person name="Benoit I."/>
            <person name="Boyd A."/>
            <person name="Carlson A."/>
            <person name="Copeland A."/>
            <person name="Coutinho P.M."/>
            <person name="de Vries R.P."/>
            <person name="Ferreira P."/>
            <person name="Findley K."/>
            <person name="Foster B."/>
            <person name="Gaskell J."/>
            <person name="Glotzer D."/>
            <person name="Gorecki P."/>
            <person name="Heitman J."/>
            <person name="Hesse C."/>
            <person name="Hori C."/>
            <person name="Igarashi K."/>
            <person name="Jurgens J.A."/>
            <person name="Kallen N."/>
            <person name="Kersten P."/>
            <person name="Kohler A."/>
            <person name="Kuees U."/>
            <person name="Kumar T.K.A."/>
            <person name="Kuo A."/>
            <person name="LaButti K."/>
            <person name="Larrondo L.F."/>
            <person name="Lindquist E."/>
            <person name="Ling A."/>
            <person name="Lombard V."/>
            <person name="Lucas S."/>
            <person name="Lundell T."/>
            <person name="Martin R."/>
            <person name="McLaughlin D.J."/>
            <person name="Morgenstern I."/>
            <person name="Morin E."/>
            <person name="Murat C."/>
            <person name="Nagy L.G."/>
            <person name="Nolan M."/>
            <person name="Ohm R.A."/>
            <person name="Patyshakuliyeva A."/>
            <person name="Rokas A."/>
            <person name="Ruiz-Duenas F.J."/>
            <person name="Sabat G."/>
            <person name="Salamov A."/>
            <person name="Samejima M."/>
            <person name="Schmutz J."/>
            <person name="Slot J.C."/>
            <person name="St John F."/>
            <person name="Stenlid J."/>
            <person name="Sun H."/>
            <person name="Sun S."/>
            <person name="Syed K."/>
            <person name="Tsang A."/>
            <person name="Wiebenga A."/>
            <person name="Young D."/>
            <person name="Pisabarro A."/>
            <person name="Eastwood D.C."/>
            <person name="Martin F."/>
            <person name="Cullen D."/>
            <person name="Grigoriev I.V."/>
            <person name="Hibbett D.S."/>
        </authorList>
    </citation>
    <scope>NUCLEOTIDE SEQUENCE [LARGE SCALE GENOMIC DNA]</scope>
    <source>
        <strain evidence="2">TFB10046</strain>
    </source>
</reference>
<dbReference type="KEGG" id="adl:AURDEDRAFT_178336"/>
<proteinExistence type="predicted"/>
<evidence type="ECO:0000313" key="2">
    <source>
        <dbReference type="Proteomes" id="UP000006514"/>
    </source>
</evidence>
<dbReference type="Proteomes" id="UP000006514">
    <property type="component" value="Unassembled WGS sequence"/>
</dbReference>
<protein>
    <submittedName>
        <fullName evidence="1">Uncharacterized protein</fullName>
    </submittedName>
</protein>
<organism evidence="1 2">
    <name type="scientific">Auricularia subglabra (strain TFB-10046 / SS5)</name>
    <name type="common">White-rot fungus</name>
    <name type="synonym">Auricularia delicata (strain TFB10046)</name>
    <dbReference type="NCBI Taxonomy" id="717982"/>
    <lineage>
        <taxon>Eukaryota</taxon>
        <taxon>Fungi</taxon>
        <taxon>Dikarya</taxon>
        <taxon>Basidiomycota</taxon>
        <taxon>Agaricomycotina</taxon>
        <taxon>Agaricomycetes</taxon>
        <taxon>Auriculariales</taxon>
        <taxon>Auriculariaceae</taxon>
        <taxon>Auricularia</taxon>
    </lineage>
</organism>
<sequence>MALGLAWVPTAATGTADGLAPLRRAWLAVRGHQNCAAAPALVCRRNPDDDGSDANGAPEGARVACQHSLCILIVVDRPGNDIRTCATY</sequence>
<keyword evidence="2" id="KW-1185">Reference proteome</keyword>
<name>J0L8C4_AURST</name>